<protein>
    <submittedName>
        <fullName evidence="1">Uncharacterized protein</fullName>
    </submittedName>
</protein>
<proteinExistence type="predicted"/>
<keyword evidence="2" id="KW-1185">Reference proteome</keyword>
<sequence length="882" mass="98547">MRCAQIGYLSSDYLIQVPYVHLNHKCVEREIGDLRFHSSVIAGSGSRLTPTAAIRYLLAMTTTYRTDMSPNELNVFGSSSLSDESSQQFQSSQAQDTVPVSTCPPSKGDGLSTTPSELQLDCLPHSGSGQSSPCLSQRTDYDSDDGLGGRKRSSFTISTNYTKPTSDTASIAEKYEHSSYTASIAGESEYSVSKFDPVGSNDQPQGDHIHNEAEVCTPQASLSPSSREELERAPASPPQQMSPSLTSPQTESEVSSSTEDNDLLVRVNRRNLLLDRLMNYFFISFSSCHSPFPSLRATACGTGSTGSDGNPTHVGTSSMSSSLTSEVLGNRGISKRKRVDDNENEGHGPNDDERGKRPRVGDPSPRPRRLACPYFKKDPIRFQTKQSCCGPGWETVHRLKEHLDRRHALPISCRRCYTAFNTEAEHDSHIRSFEQCEVQQQPCSIEGFNAGQRAELKSRPRGLKHMSEPQKWRRVYLILFPETSENEVPSPYYEFQTLSDPGHPQDPMMEYEEYLQRELPSRVREQLEIRIEEALDPIEETLRGQIVEIVRDMQLELFRLFRSSIRQPDRASTHGAERVEAQGRMGEQQPEEPIQPLWANNTSLQSVQDVEVQLAALRPEPYLDWDFDDFDGQLFDFGQVTRGTGEDDSAYGTGIVELGAVQTVSYETLHYGCCSMLLEAIRPEVLDDSREDTVPINFRSQKHNALSQAPRSPAPCRRLAKEATPYPVALNLFPNMSGRFVRASKYRHVFGKATRKEFCYDNLRISRNAWDTNLIKANPEFLAVNWEASGGGAFAVIPLEERGKIPDVIPLFRGHTATVLDTDWNPFNDRVIASASDDGKVMLWQVPLGFSLFTDAEEPTDVSPVAKLTGHSRKVGQTLYRA</sequence>
<organism evidence="1 2">
    <name type="scientific">Lasiodiplodia mahajangana</name>
    <dbReference type="NCBI Taxonomy" id="1108764"/>
    <lineage>
        <taxon>Eukaryota</taxon>
        <taxon>Fungi</taxon>
        <taxon>Dikarya</taxon>
        <taxon>Ascomycota</taxon>
        <taxon>Pezizomycotina</taxon>
        <taxon>Dothideomycetes</taxon>
        <taxon>Dothideomycetes incertae sedis</taxon>
        <taxon>Botryosphaeriales</taxon>
        <taxon>Botryosphaeriaceae</taxon>
        <taxon>Lasiodiplodia</taxon>
    </lineage>
</organism>
<dbReference type="Proteomes" id="UP001153332">
    <property type="component" value="Unassembled WGS sequence"/>
</dbReference>
<name>A0ACC2JE25_9PEZI</name>
<evidence type="ECO:0000313" key="2">
    <source>
        <dbReference type="Proteomes" id="UP001153332"/>
    </source>
</evidence>
<reference evidence="1" key="1">
    <citation type="submission" date="2022-12" db="EMBL/GenBank/DDBJ databases">
        <title>Genome Sequence of Lasiodiplodia mahajangana.</title>
        <authorList>
            <person name="Buettner E."/>
        </authorList>
    </citation>
    <scope>NUCLEOTIDE SEQUENCE</scope>
    <source>
        <strain evidence="1">VT137</strain>
    </source>
</reference>
<dbReference type="EMBL" id="JAPUUL010002207">
    <property type="protein sequence ID" value="KAJ8125719.1"/>
    <property type="molecule type" value="Genomic_DNA"/>
</dbReference>
<comment type="caution">
    <text evidence="1">The sequence shown here is derived from an EMBL/GenBank/DDBJ whole genome shotgun (WGS) entry which is preliminary data.</text>
</comment>
<evidence type="ECO:0000313" key="1">
    <source>
        <dbReference type="EMBL" id="KAJ8125719.1"/>
    </source>
</evidence>
<gene>
    <name evidence="1" type="ORF">O1611_g7920</name>
</gene>
<accession>A0ACC2JE25</accession>